<accession>A0A6J5MMJ6</accession>
<sequence length="98" mass="10455">MAIYKKGGDESGLRSSALQQGIEEASATRNMTSSQRYEREVKSGVQGAKNAINLKATVGEATASPTTLGGPVSGAALAKLRAKKSEDKRTKEKEMKRR</sequence>
<feature type="compositionally biased region" description="Basic and acidic residues" evidence="1">
    <location>
        <begin position="1"/>
        <end position="12"/>
    </location>
</feature>
<dbReference type="EMBL" id="LR796484">
    <property type="protein sequence ID" value="CAB4147878.1"/>
    <property type="molecule type" value="Genomic_DNA"/>
</dbReference>
<dbReference type="EMBL" id="LR796666">
    <property type="protein sequence ID" value="CAB4158247.1"/>
    <property type="molecule type" value="Genomic_DNA"/>
</dbReference>
<gene>
    <name evidence="2" type="ORF">UFOVP429_52</name>
    <name evidence="3" type="ORF">UFOVP696_115</name>
</gene>
<protein>
    <submittedName>
        <fullName evidence="2">Uncharacterized protein</fullName>
    </submittedName>
</protein>
<organism evidence="2">
    <name type="scientific">uncultured Caudovirales phage</name>
    <dbReference type="NCBI Taxonomy" id="2100421"/>
    <lineage>
        <taxon>Viruses</taxon>
        <taxon>Duplodnaviria</taxon>
        <taxon>Heunggongvirae</taxon>
        <taxon>Uroviricota</taxon>
        <taxon>Caudoviricetes</taxon>
        <taxon>Peduoviridae</taxon>
        <taxon>Maltschvirus</taxon>
        <taxon>Maltschvirus maltsch</taxon>
    </lineage>
</organism>
<name>A0A6J5MMJ6_9CAUD</name>
<reference evidence="2" key="1">
    <citation type="submission" date="2020-04" db="EMBL/GenBank/DDBJ databases">
        <authorList>
            <person name="Chiriac C."/>
            <person name="Salcher M."/>
            <person name="Ghai R."/>
            <person name="Kavagutti S V."/>
        </authorList>
    </citation>
    <scope>NUCLEOTIDE SEQUENCE</scope>
</reference>
<evidence type="ECO:0000313" key="3">
    <source>
        <dbReference type="EMBL" id="CAB4158247.1"/>
    </source>
</evidence>
<evidence type="ECO:0000313" key="2">
    <source>
        <dbReference type="EMBL" id="CAB4147878.1"/>
    </source>
</evidence>
<feature type="region of interest" description="Disordered" evidence="1">
    <location>
        <begin position="1"/>
        <end position="42"/>
    </location>
</feature>
<proteinExistence type="predicted"/>
<evidence type="ECO:0000256" key="1">
    <source>
        <dbReference type="SAM" id="MobiDB-lite"/>
    </source>
</evidence>